<feature type="domain" description="WxL" evidence="3">
    <location>
        <begin position="32"/>
        <end position="245"/>
    </location>
</feature>
<dbReference type="InterPro" id="IPR027994">
    <property type="entry name" value="WxL_dom"/>
</dbReference>
<proteinExistence type="predicted"/>
<keyword evidence="2" id="KW-0732">Signal</keyword>
<organism evidence="4 5">
    <name type="scientific">Carnobacterium maltaromaticum</name>
    <name type="common">Carnobacterium piscicola</name>
    <dbReference type="NCBI Taxonomy" id="2751"/>
    <lineage>
        <taxon>Bacteria</taxon>
        <taxon>Bacillati</taxon>
        <taxon>Bacillota</taxon>
        <taxon>Bacilli</taxon>
        <taxon>Lactobacillales</taxon>
        <taxon>Carnobacteriaceae</taxon>
        <taxon>Carnobacterium</taxon>
    </lineage>
</organism>
<comment type="caution">
    <text evidence="4">The sequence shown here is derived from an EMBL/GenBank/DDBJ whole genome shotgun (WGS) entry which is preliminary data.</text>
</comment>
<dbReference type="Proteomes" id="UP001290462">
    <property type="component" value="Unassembled WGS sequence"/>
</dbReference>
<evidence type="ECO:0000256" key="2">
    <source>
        <dbReference type="SAM" id="SignalP"/>
    </source>
</evidence>
<dbReference type="EMBL" id="JAVBVO010000003">
    <property type="protein sequence ID" value="MDZ5759302.1"/>
    <property type="molecule type" value="Genomic_DNA"/>
</dbReference>
<feature type="signal peptide" evidence="2">
    <location>
        <begin position="1"/>
        <end position="26"/>
    </location>
</feature>
<feature type="region of interest" description="Disordered" evidence="1">
    <location>
        <begin position="46"/>
        <end position="71"/>
    </location>
</feature>
<sequence length="249" mass="26304">MKTTKFITTGAVLISAVILGGSIASAAPGDITQNYKSDTIVKFAPSEDITNPVDPTNPGEVIEPVDPTDPDKEIEPGTAGPLSLDYASAFYFGENKITSKDEVYYAVAQKLKDGSDRPNYVQVTDNRGTEAGWSLQVKQDGQFMSESNRELVGAMISFTNGQLDTISTSATPSFTKPSFDLTVAGTGVAENIVSAKDGEGAGTFVYRFGTDATKANSVSLSVPGTTTKLAETYATTLTWTLTDVPANEI</sequence>
<feature type="chain" id="PRO_5043936881" evidence="2">
    <location>
        <begin position="27"/>
        <end position="249"/>
    </location>
</feature>
<evidence type="ECO:0000259" key="3">
    <source>
        <dbReference type="Pfam" id="PF13731"/>
    </source>
</evidence>
<gene>
    <name evidence="4" type="ORF">RAK27_11575</name>
</gene>
<protein>
    <submittedName>
        <fullName evidence="4">WxL domain-containing protein</fullName>
    </submittedName>
</protein>
<accession>A0AAW9K7C2</accession>
<evidence type="ECO:0000313" key="4">
    <source>
        <dbReference type="EMBL" id="MDZ5759302.1"/>
    </source>
</evidence>
<evidence type="ECO:0000256" key="1">
    <source>
        <dbReference type="SAM" id="MobiDB-lite"/>
    </source>
</evidence>
<dbReference type="Pfam" id="PF13731">
    <property type="entry name" value="WxL"/>
    <property type="match status" value="1"/>
</dbReference>
<dbReference type="GeneID" id="83604773"/>
<evidence type="ECO:0000313" key="5">
    <source>
        <dbReference type="Proteomes" id="UP001290462"/>
    </source>
</evidence>
<name>A0AAW9K7C2_CARML</name>
<dbReference type="AlphaFoldDB" id="A0AAW9K7C2"/>
<dbReference type="RefSeq" id="WP_015077632.1">
    <property type="nucleotide sequence ID" value="NZ_BJOJ01000045.1"/>
</dbReference>
<reference evidence="4" key="1">
    <citation type="submission" date="2023-08" db="EMBL/GenBank/DDBJ databases">
        <title>Genomic characterization of piscicolin 126 produced by Carnobacterium maltaromaticum CM22 strain isolated from salmon (Salmo salar).</title>
        <authorList>
            <person name="Gonzalez-Gragera E."/>
            <person name="Garcia-Lopez J.D."/>
            <person name="Teso-Perez C."/>
            <person name="Gimenez-Hernandez I."/>
            <person name="Peralta-Sanchez J.M."/>
            <person name="Valdivia E."/>
            <person name="Montalban-Lopez M."/>
            <person name="Martin-Platero A.M."/>
            <person name="Banos A."/>
            <person name="Martinez-Bueno M."/>
        </authorList>
    </citation>
    <scope>NUCLEOTIDE SEQUENCE</scope>
    <source>
        <strain evidence="4">CM22</strain>
    </source>
</reference>